<dbReference type="EMBL" id="KN553436">
    <property type="protein sequence ID" value="KHJ90058.1"/>
    <property type="molecule type" value="Genomic_DNA"/>
</dbReference>
<evidence type="ECO:0000313" key="4">
    <source>
        <dbReference type="Proteomes" id="UP000053660"/>
    </source>
</evidence>
<dbReference type="SUPFAM" id="SSF81321">
    <property type="entry name" value="Family A G protein-coupled receptor-like"/>
    <property type="match status" value="1"/>
</dbReference>
<feature type="transmembrane region" description="Helical" evidence="1">
    <location>
        <begin position="135"/>
        <end position="162"/>
    </location>
</feature>
<feature type="transmembrane region" description="Helical" evidence="1">
    <location>
        <begin position="107"/>
        <end position="129"/>
    </location>
</feature>
<evidence type="ECO:0000256" key="1">
    <source>
        <dbReference type="SAM" id="Phobius"/>
    </source>
</evidence>
<dbReference type="InterPro" id="IPR019430">
    <property type="entry name" value="7TM_GPCR_serpentine_rcpt_Srx"/>
</dbReference>
<accession>A0A0B1SXN1</accession>
<proteinExistence type="predicted"/>
<evidence type="ECO:0000313" key="3">
    <source>
        <dbReference type="EMBL" id="KHJ90058.1"/>
    </source>
</evidence>
<dbReference type="PANTHER" id="PTHR23017:SF45">
    <property type="entry name" value="7TM GPCR SERPENTINE RECEPTOR CLASS X (SRX) DOMAIN-CONTAINING PROTEIN"/>
    <property type="match status" value="1"/>
</dbReference>
<reference evidence="3 4" key="1">
    <citation type="submission" date="2014-03" db="EMBL/GenBank/DDBJ databases">
        <title>Draft genome of the hookworm Oesophagostomum dentatum.</title>
        <authorList>
            <person name="Mitreva M."/>
        </authorList>
    </citation>
    <scope>NUCLEOTIDE SEQUENCE [LARGE SCALE GENOMIC DNA]</scope>
    <source>
        <strain evidence="3 4">OD-Hann</strain>
    </source>
</reference>
<name>A0A0B1SXN1_OESDE</name>
<keyword evidence="4" id="KW-1185">Reference proteome</keyword>
<sequence length="183" mass="21230">MLRPKYAMYAIIFTWIFAICHYTPYFWVDNCYIAFNSTTWRWNNDGTICGRIVSTYLTQYLGYASFSITITFDLIALAILRKSNKAHAAGRVMESDYMRRRKNEVKFLIQALLQSGLLLYAILGSYHIYSLAESNFLMFLIKTMSCQGCHALDGFIIALIHFHRRHFFCKKDASVSHTVGTRT</sequence>
<keyword evidence="1" id="KW-0472">Membrane</keyword>
<evidence type="ECO:0000259" key="2">
    <source>
        <dbReference type="Pfam" id="PF10328"/>
    </source>
</evidence>
<keyword evidence="1" id="KW-1133">Transmembrane helix</keyword>
<organism evidence="3 4">
    <name type="scientific">Oesophagostomum dentatum</name>
    <name type="common">Nodular worm</name>
    <dbReference type="NCBI Taxonomy" id="61180"/>
    <lineage>
        <taxon>Eukaryota</taxon>
        <taxon>Metazoa</taxon>
        <taxon>Ecdysozoa</taxon>
        <taxon>Nematoda</taxon>
        <taxon>Chromadorea</taxon>
        <taxon>Rhabditida</taxon>
        <taxon>Rhabditina</taxon>
        <taxon>Rhabditomorpha</taxon>
        <taxon>Strongyloidea</taxon>
        <taxon>Strongylidae</taxon>
        <taxon>Oesophagostomum</taxon>
    </lineage>
</organism>
<feature type="transmembrane region" description="Helical" evidence="1">
    <location>
        <begin position="7"/>
        <end position="27"/>
    </location>
</feature>
<keyword evidence="1" id="KW-0812">Transmembrane</keyword>
<feature type="transmembrane region" description="Helical" evidence="1">
    <location>
        <begin position="60"/>
        <end position="80"/>
    </location>
</feature>
<dbReference type="OrthoDB" id="5825164at2759"/>
<gene>
    <name evidence="3" type="ORF">OESDEN_10105</name>
</gene>
<protein>
    <recommendedName>
        <fullName evidence="2">7TM GPCR serpentine receptor class x (Srx) domain-containing protein</fullName>
    </recommendedName>
</protein>
<dbReference type="PANTHER" id="PTHR23017">
    <property type="entry name" value="SERPENTINE RECEPTOR, CLASS X"/>
    <property type="match status" value="1"/>
</dbReference>
<dbReference type="Proteomes" id="UP000053660">
    <property type="component" value="Unassembled WGS sequence"/>
</dbReference>
<dbReference type="Pfam" id="PF10328">
    <property type="entry name" value="7TM_GPCR_Srx"/>
    <property type="match status" value="1"/>
</dbReference>
<feature type="domain" description="7TM GPCR serpentine receptor class x (Srx)" evidence="2">
    <location>
        <begin position="5"/>
        <end position="161"/>
    </location>
</feature>
<dbReference type="AlphaFoldDB" id="A0A0B1SXN1"/>